<accession>A0A2G3DZ34</accession>
<name>A0A2G3DZ34_9FIRM</name>
<dbReference type="RefSeq" id="WP_099387011.1">
    <property type="nucleotide sequence ID" value="NZ_JANSWH010000092.1"/>
</dbReference>
<gene>
    <name evidence="1" type="ORF">CSX02_13120</name>
</gene>
<organism evidence="1 2">
    <name type="scientific">Agathobacter ruminis</name>
    <dbReference type="NCBI Taxonomy" id="1712665"/>
    <lineage>
        <taxon>Bacteria</taxon>
        <taxon>Bacillati</taxon>
        <taxon>Bacillota</taxon>
        <taxon>Clostridia</taxon>
        <taxon>Lachnospirales</taxon>
        <taxon>Lachnospiraceae</taxon>
        <taxon>Agathobacter</taxon>
    </lineage>
</organism>
<keyword evidence="2" id="KW-1185">Reference proteome</keyword>
<dbReference type="PIRSF" id="PIRSF037984">
    <property type="entry name" value="Met_synth_TM0269_prd"/>
    <property type="match status" value="1"/>
</dbReference>
<evidence type="ECO:0000313" key="1">
    <source>
        <dbReference type="EMBL" id="PHU36221.1"/>
    </source>
</evidence>
<dbReference type="AlphaFoldDB" id="A0A2G3DZ34"/>
<dbReference type="InterPro" id="IPR017342">
    <property type="entry name" value="S-AdoMet-dep_Met_synth_prd"/>
</dbReference>
<dbReference type="Proteomes" id="UP000224563">
    <property type="component" value="Unassembled WGS sequence"/>
</dbReference>
<sequence length="253" mass="28965">MNNYHQNEDAGKFSWEEKEIDSIRLTMDDRSEILRYVGYSGQPLTDEFESQLQICMEKVNAVAQPRLIATLFQCEPVVVGDVIVEYKWPESLNFLTGEDIHTHLKECREVLLFGATIGASIDRAIRVEEMREPVHALLMDACGSTLIESVCDHFEAILRRRYRDGEEHWHLTTRFSPGYGDLPLEIQNHYADVIEARRIGLTVTPEHIMIPRKSVTAIIGIADHEIGEKHRSCDSCNMNAHCRFRKHGVLCGE</sequence>
<reference evidence="1 2" key="1">
    <citation type="submission" date="2017-10" db="EMBL/GenBank/DDBJ databases">
        <title>Resolving the taxonomy of Roseburia spp., Eubacterium rectale and Agathobacter spp. through phylogenomic analysis.</title>
        <authorList>
            <person name="Sheridan P.O."/>
            <person name="Walker A.W."/>
            <person name="Duncan S.H."/>
            <person name="Scott K.P."/>
            <person name="Toole P.W.O."/>
            <person name="Luis P."/>
            <person name="Flint H.J."/>
        </authorList>
    </citation>
    <scope>NUCLEOTIDE SEQUENCE [LARGE SCALE GENOMIC DNA]</scope>
    <source>
        <strain evidence="1 2">JK623</strain>
    </source>
</reference>
<dbReference type="GO" id="GO:0008705">
    <property type="term" value="F:methionine synthase activity"/>
    <property type="evidence" value="ECO:0007669"/>
    <property type="project" value="InterPro"/>
</dbReference>
<comment type="caution">
    <text evidence="1">The sequence shown here is derived from an EMBL/GenBank/DDBJ whole genome shotgun (WGS) entry which is preliminary data.</text>
</comment>
<dbReference type="EMBL" id="PDYG01000135">
    <property type="protein sequence ID" value="PHU36221.1"/>
    <property type="molecule type" value="Genomic_DNA"/>
</dbReference>
<dbReference type="InterPro" id="IPR037010">
    <property type="entry name" value="VitB12-dep_Met_synth_activ_sf"/>
</dbReference>
<dbReference type="Gene3D" id="3.40.109.40">
    <property type="match status" value="1"/>
</dbReference>
<dbReference type="SUPFAM" id="SSF56507">
    <property type="entry name" value="Methionine synthase activation domain-like"/>
    <property type="match status" value="1"/>
</dbReference>
<protein>
    <submittedName>
        <fullName evidence="1">Vitamin B12 dependent methionine synthase, activation domain protein</fullName>
    </submittedName>
</protein>
<evidence type="ECO:0000313" key="2">
    <source>
        <dbReference type="Proteomes" id="UP000224563"/>
    </source>
</evidence>
<proteinExistence type="predicted"/>
<reference evidence="1 2" key="2">
    <citation type="submission" date="2017-10" db="EMBL/GenBank/DDBJ databases">
        <authorList>
            <person name="Banno H."/>
            <person name="Chua N.-H."/>
        </authorList>
    </citation>
    <scope>NUCLEOTIDE SEQUENCE [LARGE SCALE GENOMIC DNA]</scope>
    <source>
        <strain evidence="1 2">JK623</strain>
    </source>
</reference>